<dbReference type="Pfam" id="PF12728">
    <property type="entry name" value="HTH_17"/>
    <property type="match status" value="1"/>
</dbReference>
<protein>
    <submittedName>
        <fullName evidence="2">Helix-turn-helix domain-containing protein</fullName>
    </submittedName>
</protein>
<dbReference type="Proteomes" id="UP000619101">
    <property type="component" value="Unassembled WGS sequence"/>
</dbReference>
<evidence type="ECO:0000259" key="1">
    <source>
        <dbReference type="Pfam" id="PF12728"/>
    </source>
</evidence>
<name>A0ABR8XXL2_9BACL</name>
<dbReference type="InterPro" id="IPR041657">
    <property type="entry name" value="HTH_17"/>
</dbReference>
<reference evidence="2 3" key="1">
    <citation type="submission" date="2020-08" db="EMBL/GenBank/DDBJ databases">
        <title>A Genomic Blueprint of the Chicken Gut Microbiome.</title>
        <authorList>
            <person name="Gilroy R."/>
            <person name="Ravi A."/>
            <person name="Getino M."/>
            <person name="Pursley I."/>
            <person name="Horton D.L."/>
            <person name="Alikhan N.-F."/>
            <person name="Baker D."/>
            <person name="Gharbi K."/>
            <person name="Hall N."/>
            <person name="Watson M."/>
            <person name="Adriaenssens E.M."/>
            <person name="Foster-Nyarko E."/>
            <person name="Jarju S."/>
            <person name="Secka A."/>
            <person name="Antonio M."/>
            <person name="Oren A."/>
            <person name="Chaudhuri R."/>
            <person name="La Ragione R.M."/>
            <person name="Hildebrand F."/>
            <person name="Pallen M.J."/>
        </authorList>
    </citation>
    <scope>NUCLEOTIDE SEQUENCE [LARGE SCALE GENOMIC DNA]</scope>
    <source>
        <strain evidence="2 3">A46</strain>
    </source>
</reference>
<comment type="caution">
    <text evidence="2">The sequence shown here is derived from an EMBL/GenBank/DDBJ whole genome shotgun (WGS) entry which is preliminary data.</text>
</comment>
<feature type="domain" description="Helix-turn-helix" evidence="1">
    <location>
        <begin position="68"/>
        <end position="114"/>
    </location>
</feature>
<proteinExistence type="predicted"/>
<keyword evidence="3" id="KW-1185">Reference proteome</keyword>
<dbReference type="EMBL" id="JACSPZ010000003">
    <property type="protein sequence ID" value="MBD8036638.1"/>
    <property type="molecule type" value="Genomic_DNA"/>
</dbReference>
<organism evidence="2 3">
    <name type="scientific">Solibacillus faecavium</name>
    <dbReference type="NCBI Taxonomy" id="2762221"/>
    <lineage>
        <taxon>Bacteria</taxon>
        <taxon>Bacillati</taxon>
        <taxon>Bacillota</taxon>
        <taxon>Bacilli</taxon>
        <taxon>Bacillales</taxon>
        <taxon>Caryophanaceae</taxon>
        <taxon>Solibacillus</taxon>
    </lineage>
</organism>
<sequence length="118" mass="13463">MELTIEKSIEEKIESLITQSLEKNIESILDTKLDSYLGKKLGFSPDKILEKKLGETIGQHNEHVAKEWLNVQETCDYIGISYKSLQKLINQGLKGNSIGRSKRFSKTEINHFLKNVQA</sequence>
<evidence type="ECO:0000313" key="3">
    <source>
        <dbReference type="Proteomes" id="UP000619101"/>
    </source>
</evidence>
<accession>A0ABR8XXL2</accession>
<gene>
    <name evidence="2" type="ORF">H9635_07785</name>
</gene>
<dbReference type="RefSeq" id="WP_191699625.1">
    <property type="nucleotide sequence ID" value="NZ_JACSPZ010000003.1"/>
</dbReference>
<evidence type="ECO:0000313" key="2">
    <source>
        <dbReference type="EMBL" id="MBD8036638.1"/>
    </source>
</evidence>